<dbReference type="EMBL" id="KM204987">
    <property type="protein sequence ID" value="AJR28313.1"/>
    <property type="molecule type" value="Viral_cRNA"/>
</dbReference>
<protein>
    <submittedName>
        <fullName evidence="2">Phosphoprotein</fullName>
    </submittedName>
</protein>
<dbReference type="KEGG" id="vg:80533751"/>
<sequence length="262" mass="29049">MSFTSFSKVSEGIKSIPDMSAVMSDINQTEKKLEEDSKIEAEEGSCTQSFLEENEGTGQPGDWADIVTESVERGDWEYEAPPGIDPFFPISIRGMDQLEAESLESTVINLVDWINGNLKTNLYYQRGIQSVYVRIDQEAKSAVQYWENPGPSHQRFTPTSPSVPPIPARKDKKPPAAPAAPVGTVKETQIESYIRKGIRFTKRNGSGTVKLTMETPGLSAIDYSVYAHLPAKEALFKILKKANLLKALAVRVKIDDPIWPAE</sequence>
<keyword evidence="3" id="KW-1185">Reference proteome</keyword>
<evidence type="ECO:0000313" key="3">
    <source>
        <dbReference type="Proteomes" id="UP000115720"/>
    </source>
</evidence>
<reference evidence="2 3" key="1">
    <citation type="journal article" date="2015" name="PLoS Pathog.">
        <title>Evolution of genome size and complexity in the rhabdoviridae.</title>
        <authorList>
            <person name="Walker P.J."/>
            <person name="Firth C."/>
            <person name="Widen S.G."/>
            <person name="Blasdell K.R."/>
            <person name="Guzman H."/>
            <person name="Wood T.G."/>
            <person name="Paradkar P.N."/>
            <person name="Holmes E.C."/>
            <person name="Tesh R.B."/>
            <person name="Vasilakis N."/>
        </authorList>
    </citation>
    <scope>NUCLEOTIDE SEQUENCE [LARGE SCALE GENOMIC DNA]</scope>
    <source>
        <strain evidence="2">TRVL9223</strain>
    </source>
</reference>
<feature type="region of interest" description="Disordered" evidence="1">
    <location>
        <begin position="148"/>
        <end position="182"/>
    </location>
</feature>
<dbReference type="Proteomes" id="UP000115720">
    <property type="component" value="Segment"/>
</dbReference>
<dbReference type="GeneID" id="80533751"/>
<evidence type="ECO:0000313" key="2">
    <source>
        <dbReference type="EMBL" id="AJR28313.1"/>
    </source>
</evidence>
<accession>A0A0D3R109</accession>
<evidence type="ECO:0000256" key="1">
    <source>
        <dbReference type="SAM" id="MobiDB-lite"/>
    </source>
</evidence>
<dbReference type="RefSeq" id="YP_010796305.1">
    <property type="nucleotide sequence ID" value="NC_075981.1"/>
</dbReference>
<name>A0A0D3R109_9RHAB</name>
<proteinExistence type="predicted"/>
<organism evidence="2 3">
    <name type="scientific">Aruac virus</name>
    <dbReference type="NCBI Taxonomy" id="1272961"/>
    <lineage>
        <taxon>Viruses</taxon>
        <taxon>Riboviria</taxon>
        <taxon>Orthornavirae</taxon>
        <taxon>Negarnaviricota</taxon>
        <taxon>Haploviricotina</taxon>
        <taxon>Monjiviricetes</taxon>
        <taxon>Mononegavirales</taxon>
        <taxon>Rhabdoviridae</taxon>
        <taxon>Alpharhabdovirinae</taxon>
        <taxon>Arurhavirus</taxon>
        <taxon>Arurhavirus aruac</taxon>
    </lineage>
</organism>